<evidence type="ECO:0000313" key="2">
    <source>
        <dbReference type="EMBL" id="RSL84912.1"/>
    </source>
</evidence>
<keyword evidence="3" id="KW-1185">Reference proteome</keyword>
<feature type="signal peptide" evidence="1">
    <location>
        <begin position="1"/>
        <end position="19"/>
    </location>
</feature>
<protein>
    <submittedName>
        <fullName evidence="2">Uncharacterized protein</fullName>
    </submittedName>
</protein>
<dbReference type="AlphaFoldDB" id="A0A428S4Z7"/>
<dbReference type="EMBL" id="NKCL01000061">
    <property type="protein sequence ID" value="RSL84912.1"/>
    <property type="molecule type" value="Genomic_DNA"/>
</dbReference>
<name>A0A428S4Z7_9HYPO</name>
<sequence>MLLNAVLVNALLAMTSVSALPSPNIKHSKLAVRGDDYDDGYDDGYRVKLRVRDDDDYDDYYKSDKKKLKARIVPNCGIGAYFGNGRCLCRTVGWIYDPVFRGCHFDCGPSAFWRGNNCFCRQRGFRWDMRSRRCIRG</sequence>
<organism evidence="2 3">
    <name type="scientific">Fusarium floridanum</name>
    <dbReference type="NCBI Taxonomy" id="1325733"/>
    <lineage>
        <taxon>Eukaryota</taxon>
        <taxon>Fungi</taxon>
        <taxon>Dikarya</taxon>
        <taxon>Ascomycota</taxon>
        <taxon>Pezizomycotina</taxon>
        <taxon>Sordariomycetes</taxon>
        <taxon>Hypocreomycetidae</taxon>
        <taxon>Hypocreales</taxon>
        <taxon>Nectriaceae</taxon>
        <taxon>Fusarium</taxon>
        <taxon>Fusarium solani species complex</taxon>
    </lineage>
</organism>
<gene>
    <name evidence="2" type="ORF">CEP51_003660</name>
</gene>
<accession>A0A428S4Z7</accession>
<comment type="caution">
    <text evidence="2">The sequence shown here is derived from an EMBL/GenBank/DDBJ whole genome shotgun (WGS) entry which is preliminary data.</text>
</comment>
<reference evidence="2 3" key="1">
    <citation type="submission" date="2017-06" db="EMBL/GenBank/DDBJ databases">
        <title>Comparative genomic analysis of Ambrosia Fusariam Clade fungi.</title>
        <authorList>
            <person name="Stajich J.E."/>
            <person name="Carrillo J."/>
            <person name="Kijimoto T."/>
            <person name="Eskalen A."/>
            <person name="O'Donnell K."/>
            <person name="Kasson M."/>
        </authorList>
    </citation>
    <scope>NUCLEOTIDE SEQUENCE [LARGE SCALE GENOMIC DNA]</scope>
    <source>
        <strain evidence="2 3">NRRL62606</strain>
    </source>
</reference>
<keyword evidence="1" id="KW-0732">Signal</keyword>
<proteinExistence type="predicted"/>
<evidence type="ECO:0000313" key="3">
    <source>
        <dbReference type="Proteomes" id="UP000287972"/>
    </source>
</evidence>
<feature type="chain" id="PRO_5019126559" evidence="1">
    <location>
        <begin position="20"/>
        <end position="137"/>
    </location>
</feature>
<dbReference type="Proteomes" id="UP000287972">
    <property type="component" value="Unassembled WGS sequence"/>
</dbReference>
<evidence type="ECO:0000256" key="1">
    <source>
        <dbReference type="SAM" id="SignalP"/>
    </source>
</evidence>